<evidence type="ECO:0000313" key="12">
    <source>
        <dbReference type="Proteomes" id="UP001369086"/>
    </source>
</evidence>
<evidence type="ECO:0000256" key="1">
    <source>
        <dbReference type="ARBA" id="ARBA00004123"/>
    </source>
</evidence>
<organism evidence="11 12">
    <name type="scientific">Huso huso</name>
    <name type="common">Beluga</name>
    <name type="synonym">Acipenser huso</name>
    <dbReference type="NCBI Taxonomy" id="61971"/>
    <lineage>
        <taxon>Eukaryota</taxon>
        <taxon>Metazoa</taxon>
        <taxon>Chordata</taxon>
        <taxon>Craniata</taxon>
        <taxon>Vertebrata</taxon>
        <taxon>Euteleostomi</taxon>
        <taxon>Actinopterygii</taxon>
        <taxon>Chondrostei</taxon>
        <taxon>Acipenseriformes</taxon>
        <taxon>Acipenseridae</taxon>
        <taxon>Huso</taxon>
    </lineage>
</organism>
<feature type="region of interest" description="Disordered" evidence="10">
    <location>
        <begin position="74"/>
        <end position="101"/>
    </location>
</feature>
<dbReference type="Pfam" id="PF11315">
    <property type="entry name" value="Med30"/>
    <property type="match status" value="1"/>
</dbReference>
<comment type="subcellular location">
    <subcellularLocation>
        <location evidence="1">Nucleus</location>
    </subcellularLocation>
</comment>
<keyword evidence="12" id="KW-1185">Reference proteome</keyword>
<dbReference type="EMBL" id="JAHFZB010000025">
    <property type="protein sequence ID" value="KAK6474579.1"/>
    <property type="molecule type" value="Genomic_DNA"/>
</dbReference>
<accession>A0ABR0YPQ2</accession>
<feature type="region of interest" description="Disordered" evidence="10">
    <location>
        <begin position="228"/>
        <end position="248"/>
    </location>
</feature>
<protein>
    <recommendedName>
        <fullName evidence="3">Mediator of RNA polymerase II transcription subunit 30</fullName>
    </recommendedName>
    <alternativeName>
        <fullName evidence="9">Mediator complex subunit 30</fullName>
    </alternativeName>
</protein>
<comment type="function">
    <text evidence="8">Component of the Mediator complex, a coactivator involved in the regulated transcription of nearly all RNA polymerase II-dependent genes. Mediator functions as a bridge to convey information from gene-specific regulatory proteins to the basal RNA polymerase II transcription machinery. Mediator is recruited to promoters by direct interactions with regulatory proteins and serves as a scaffold for the assembly of a functional preinitiation complex with RNA polymerase II and the general transcription factors.</text>
</comment>
<dbReference type="InterPro" id="IPR021019">
    <property type="entry name" value="Mediator_Med30_met"/>
</dbReference>
<evidence type="ECO:0000256" key="3">
    <source>
        <dbReference type="ARBA" id="ARBA00019664"/>
    </source>
</evidence>
<evidence type="ECO:0000256" key="2">
    <source>
        <dbReference type="ARBA" id="ARBA00010606"/>
    </source>
</evidence>
<evidence type="ECO:0000256" key="7">
    <source>
        <dbReference type="ARBA" id="ARBA00023242"/>
    </source>
</evidence>
<dbReference type="Proteomes" id="UP001369086">
    <property type="component" value="Unassembled WGS sequence"/>
</dbReference>
<keyword evidence="6" id="KW-0804">Transcription</keyword>
<keyword evidence="4" id="KW-0805">Transcription regulation</keyword>
<evidence type="ECO:0000256" key="8">
    <source>
        <dbReference type="ARBA" id="ARBA00025687"/>
    </source>
</evidence>
<evidence type="ECO:0000256" key="5">
    <source>
        <dbReference type="ARBA" id="ARBA00023159"/>
    </source>
</evidence>
<keyword evidence="5" id="KW-0010">Activator</keyword>
<comment type="similarity">
    <text evidence="2">Belongs to the Mediator complex subunit 30 family.</text>
</comment>
<dbReference type="PANTHER" id="PTHR31705:SF6">
    <property type="entry name" value="MEDIATOR OF RNA POLYMERASE II TRANSCRIPTION SUBUNIT 30"/>
    <property type="match status" value="1"/>
</dbReference>
<dbReference type="PANTHER" id="PTHR31705">
    <property type="entry name" value="MEDIATOR OF RNA POLYMERASE II TRANSCRIPTION SUBUNIT 30"/>
    <property type="match status" value="1"/>
</dbReference>
<evidence type="ECO:0000313" key="11">
    <source>
        <dbReference type="EMBL" id="KAK6474579.1"/>
    </source>
</evidence>
<evidence type="ECO:0000256" key="10">
    <source>
        <dbReference type="SAM" id="MobiDB-lite"/>
    </source>
</evidence>
<evidence type="ECO:0000256" key="4">
    <source>
        <dbReference type="ARBA" id="ARBA00023015"/>
    </source>
</evidence>
<keyword evidence="7" id="KW-0539">Nucleus</keyword>
<name>A0ABR0YPQ2_HUSHU</name>
<feature type="compositionally biased region" description="Low complexity" evidence="10">
    <location>
        <begin position="82"/>
        <end position="101"/>
    </location>
</feature>
<comment type="caution">
    <text evidence="11">The sequence shown here is derived from an EMBL/GenBank/DDBJ whole genome shotgun (WGS) entry which is preliminary data.</text>
</comment>
<evidence type="ECO:0000256" key="6">
    <source>
        <dbReference type="ARBA" id="ARBA00023163"/>
    </source>
</evidence>
<proteinExistence type="inferred from homology"/>
<sequence length="248" mass="27437">MTSLSINTTLVASTHRPDQPLDRLLWDVLPLFLCSCSQLVKVGWSRLSPVDGTGALVPQMFYWTRGMTALPVAGPRLPGLPPQAQASLPPQSNPGSSQPPQGVLREIPPAILCKIGQETVQDIVSRSMEIFHLMRATQLPNGVTRAMLCTRMLPQAAGKPCQLALLFRKRLLLIVRDQSLLTIGIKRSSQLVQYLGEEAPGFQVDPCDFTAKCHQEERLMKILQKNEERKVPNVSPSSERVTNLKLEV</sequence>
<reference evidence="11 12" key="1">
    <citation type="submission" date="2021-05" db="EMBL/GenBank/DDBJ databases">
        <authorList>
            <person name="Zahm M."/>
            <person name="Klopp C."/>
            <person name="Cabau C."/>
            <person name="Kuhl H."/>
            <person name="Suciu R."/>
            <person name="Ciorpac M."/>
            <person name="Holostenco D."/>
            <person name="Gessner J."/>
            <person name="Wuertz S."/>
            <person name="Hohne C."/>
            <person name="Stock M."/>
            <person name="Gislard M."/>
            <person name="Lluch J."/>
            <person name="Milhes M."/>
            <person name="Lampietro C."/>
            <person name="Lopez Roques C."/>
            <person name="Donnadieu C."/>
            <person name="Du K."/>
            <person name="Schartl M."/>
            <person name="Guiguen Y."/>
        </authorList>
    </citation>
    <scope>NUCLEOTIDE SEQUENCE [LARGE SCALE GENOMIC DNA]</scope>
    <source>
        <strain evidence="11">Hh-F2</strain>
        <tissue evidence="11">Blood</tissue>
    </source>
</reference>
<evidence type="ECO:0000256" key="9">
    <source>
        <dbReference type="ARBA" id="ARBA00031981"/>
    </source>
</evidence>
<gene>
    <name evidence="11" type="ORF">HHUSO_G25416</name>
</gene>